<dbReference type="InterPro" id="IPR050481">
    <property type="entry name" value="UDP-glycosyltransf_plant"/>
</dbReference>
<name>A0A4Q7J9M6_9PSEU</name>
<sequence length="446" mass="48251">MGISVLCVSGSHPGLFHPFLPLAVELAATPDVDVVFACTDDRKADLENAPGVRFESLGPAARGETPGSWSARTYARLDSPSRVAAYRATIEHLHAALLPTWLDRYEVLLGLAERYRPDVVVLDSQAGWGADAAISAGVPYVVNSALPVSYLFPRAMGWNHPAPMSGLPFGMGPGRQLANQLFKLLRVTAFASGPIRRAFAENVARRRRLGLPPNTGPAHYAAGARAVLGNSVFGIEYGFRRPPRTVRMVGPMLPPRGRADDRYGELFDWLDGSESVVYVALGTMMRPTGGQVRALVETARRLAPRHRLLWSLPRHRDALPAELPENLRVEEWVPQVEVLAHSAVRVFLTHGSNGSHHGLVFGKPLLVMPHSWDTRDQGMRYVHSGAALITGRASAVTADELVSGLTRLLSDPAYGHRARHWASRLRAAGGAAAAASVVLDQARTGS</sequence>
<evidence type="ECO:0000313" key="2">
    <source>
        <dbReference type="Proteomes" id="UP000292003"/>
    </source>
</evidence>
<gene>
    <name evidence="1" type="ORF">EWH70_12400</name>
</gene>
<dbReference type="PANTHER" id="PTHR48049">
    <property type="entry name" value="GLYCOSYLTRANSFERASE"/>
    <property type="match status" value="1"/>
</dbReference>
<accession>A0A4Q7J9M6</accession>
<evidence type="ECO:0000313" key="1">
    <source>
        <dbReference type="EMBL" id="RZQ63939.1"/>
    </source>
</evidence>
<comment type="caution">
    <text evidence="1">The sequence shown here is derived from an EMBL/GenBank/DDBJ whole genome shotgun (WGS) entry which is preliminary data.</text>
</comment>
<dbReference type="OrthoDB" id="764352at2"/>
<keyword evidence="2" id="KW-1185">Reference proteome</keyword>
<dbReference type="Gene3D" id="3.40.50.2000">
    <property type="entry name" value="Glycogen Phosphorylase B"/>
    <property type="match status" value="2"/>
</dbReference>
<dbReference type="Proteomes" id="UP000292003">
    <property type="component" value="Unassembled WGS sequence"/>
</dbReference>
<dbReference type="PANTHER" id="PTHR48049:SF80">
    <property type="entry name" value="GLYCOSYLTRANSFERASE"/>
    <property type="match status" value="1"/>
</dbReference>
<protein>
    <submittedName>
        <fullName evidence="1">Glycosyltransferase</fullName>
    </submittedName>
</protein>
<dbReference type="SUPFAM" id="SSF53756">
    <property type="entry name" value="UDP-Glycosyltransferase/glycogen phosphorylase"/>
    <property type="match status" value="1"/>
</dbReference>
<dbReference type="RefSeq" id="WP_130475464.1">
    <property type="nucleotide sequence ID" value="NZ_SFCC01000005.1"/>
</dbReference>
<dbReference type="EMBL" id="SFCC01000005">
    <property type="protein sequence ID" value="RZQ63939.1"/>
    <property type="molecule type" value="Genomic_DNA"/>
</dbReference>
<reference evidence="1 2" key="1">
    <citation type="submission" date="2019-02" db="EMBL/GenBank/DDBJ databases">
        <title>Draft genome sequence of Amycolatopsis sp. 8-3EHSu isolated from roots of Suaeda maritima.</title>
        <authorList>
            <person name="Duangmal K."/>
            <person name="Chantavorakit T."/>
        </authorList>
    </citation>
    <scope>NUCLEOTIDE SEQUENCE [LARGE SCALE GENOMIC DNA]</scope>
    <source>
        <strain evidence="1 2">8-3EHSu</strain>
    </source>
</reference>
<dbReference type="GO" id="GO:0035251">
    <property type="term" value="F:UDP-glucosyltransferase activity"/>
    <property type="evidence" value="ECO:0007669"/>
    <property type="project" value="InterPro"/>
</dbReference>
<dbReference type="CDD" id="cd03784">
    <property type="entry name" value="GT1_Gtf-like"/>
    <property type="match status" value="1"/>
</dbReference>
<proteinExistence type="predicted"/>
<dbReference type="AlphaFoldDB" id="A0A4Q7J9M6"/>
<dbReference type="InterPro" id="IPR002213">
    <property type="entry name" value="UDP_glucos_trans"/>
</dbReference>
<keyword evidence="1" id="KW-0808">Transferase</keyword>
<dbReference type="Pfam" id="PF00201">
    <property type="entry name" value="UDPGT"/>
    <property type="match status" value="1"/>
</dbReference>
<organism evidence="1 2">
    <name type="scientific">Amycolatopsis suaedae</name>
    <dbReference type="NCBI Taxonomy" id="2510978"/>
    <lineage>
        <taxon>Bacteria</taxon>
        <taxon>Bacillati</taxon>
        <taxon>Actinomycetota</taxon>
        <taxon>Actinomycetes</taxon>
        <taxon>Pseudonocardiales</taxon>
        <taxon>Pseudonocardiaceae</taxon>
        <taxon>Amycolatopsis</taxon>
    </lineage>
</organism>